<organism evidence="2 3">
    <name type="scientific">Candidatus Muproteobacteria bacterium RBG_16_60_9</name>
    <dbReference type="NCBI Taxonomy" id="1817755"/>
    <lineage>
        <taxon>Bacteria</taxon>
        <taxon>Pseudomonadati</taxon>
        <taxon>Pseudomonadota</taxon>
        <taxon>Candidatus Muproteobacteria</taxon>
    </lineage>
</organism>
<dbReference type="EMBL" id="MFSP01000070">
    <property type="protein sequence ID" value="OGI67050.1"/>
    <property type="molecule type" value="Genomic_DNA"/>
</dbReference>
<protein>
    <recommendedName>
        <fullName evidence="4">7TM-DISM receptor extracellular domain-containing protein</fullName>
    </recommendedName>
</protein>
<proteinExistence type="predicted"/>
<evidence type="ECO:0000256" key="1">
    <source>
        <dbReference type="SAM" id="SignalP"/>
    </source>
</evidence>
<evidence type="ECO:0000313" key="2">
    <source>
        <dbReference type="EMBL" id="OGI67050.1"/>
    </source>
</evidence>
<keyword evidence="1" id="KW-0732">Signal</keyword>
<name>A0A1F6VBN7_9PROT</name>
<reference evidence="2 3" key="1">
    <citation type="journal article" date="2016" name="Nat. Commun.">
        <title>Thousands of microbial genomes shed light on interconnected biogeochemical processes in an aquifer system.</title>
        <authorList>
            <person name="Anantharaman K."/>
            <person name="Brown C.T."/>
            <person name="Hug L.A."/>
            <person name="Sharon I."/>
            <person name="Castelle C.J."/>
            <person name="Probst A.J."/>
            <person name="Thomas B.C."/>
            <person name="Singh A."/>
            <person name="Wilkins M.J."/>
            <person name="Karaoz U."/>
            <person name="Brodie E.L."/>
            <person name="Williams K.H."/>
            <person name="Hubbard S.S."/>
            <person name="Banfield J.F."/>
        </authorList>
    </citation>
    <scope>NUCLEOTIDE SEQUENCE [LARGE SCALE GENOMIC DNA]</scope>
</reference>
<evidence type="ECO:0000313" key="3">
    <source>
        <dbReference type="Proteomes" id="UP000179076"/>
    </source>
</evidence>
<comment type="caution">
    <text evidence="2">The sequence shown here is derived from an EMBL/GenBank/DDBJ whole genome shotgun (WGS) entry which is preliminary data.</text>
</comment>
<accession>A0A1F6VBN7</accession>
<evidence type="ECO:0008006" key="4">
    <source>
        <dbReference type="Google" id="ProtNLM"/>
    </source>
</evidence>
<feature type="chain" id="PRO_5009527208" description="7TM-DISM receptor extracellular domain-containing protein" evidence="1">
    <location>
        <begin position="21"/>
        <end position="187"/>
    </location>
</feature>
<dbReference type="Pfam" id="PF10972">
    <property type="entry name" value="CsiV"/>
    <property type="match status" value="1"/>
</dbReference>
<dbReference type="InterPro" id="IPR021241">
    <property type="entry name" value="CsiV"/>
</dbReference>
<dbReference type="Proteomes" id="UP000179076">
    <property type="component" value="Unassembled WGS sequence"/>
</dbReference>
<gene>
    <name evidence="2" type="ORF">A2W18_08165</name>
</gene>
<dbReference type="AlphaFoldDB" id="A0A1F6VBN7"/>
<sequence>MRSLLVVLLLIAGTVAPATGATPTTASTHYDVELLVFAIQAPEFEGSELWTRSEQPLDLGNAVPPQDLLPSLDFSKFATALVADGRYRLLLARHWVQNADTKSNVPPMLLATGENELAGTLRFYLSRFLHVELNVTFQPQPAVVGGTIPPDFFIREQRRIRSNELSYFDHPRFAVIVRVSPAPAQSG</sequence>
<feature type="signal peptide" evidence="1">
    <location>
        <begin position="1"/>
        <end position="20"/>
    </location>
</feature>